<accession>A0A0F9JCL0</accession>
<organism evidence="1">
    <name type="scientific">marine sediment metagenome</name>
    <dbReference type="NCBI Taxonomy" id="412755"/>
    <lineage>
        <taxon>unclassified sequences</taxon>
        <taxon>metagenomes</taxon>
        <taxon>ecological metagenomes</taxon>
    </lineage>
</organism>
<comment type="caution">
    <text evidence="1">The sequence shown here is derived from an EMBL/GenBank/DDBJ whole genome shotgun (WGS) entry which is preliminary data.</text>
</comment>
<dbReference type="EMBL" id="LAZR01010378">
    <property type="protein sequence ID" value="KKM67278.1"/>
    <property type="molecule type" value="Genomic_DNA"/>
</dbReference>
<gene>
    <name evidence="1" type="ORF">LCGC14_1472760</name>
</gene>
<name>A0A0F9JCL0_9ZZZZ</name>
<reference evidence="1" key="1">
    <citation type="journal article" date="2015" name="Nature">
        <title>Complex archaea that bridge the gap between prokaryotes and eukaryotes.</title>
        <authorList>
            <person name="Spang A."/>
            <person name="Saw J.H."/>
            <person name="Jorgensen S.L."/>
            <person name="Zaremba-Niedzwiedzka K."/>
            <person name="Martijn J."/>
            <person name="Lind A.E."/>
            <person name="van Eijk R."/>
            <person name="Schleper C."/>
            <person name="Guy L."/>
            <person name="Ettema T.J."/>
        </authorList>
    </citation>
    <scope>NUCLEOTIDE SEQUENCE</scope>
</reference>
<evidence type="ECO:0000313" key="1">
    <source>
        <dbReference type="EMBL" id="KKM67278.1"/>
    </source>
</evidence>
<sequence>MGMYDTIGYNCFWCGEENGVQTKVLGNLTLTYFEKGDDFYISEDEEFYNCVFLPKGKCKKCEKQTAIIIKNSKFVGVENPEQATIIEGHWGNYEVNNDELTDLMKEKLKKIEDEEKIIDKLEE</sequence>
<dbReference type="AlphaFoldDB" id="A0A0F9JCL0"/>
<protein>
    <submittedName>
        <fullName evidence="1">Uncharacterized protein</fullName>
    </submittedName>
</protein>
<proteinExistence type="predicted"/>